<dbReference type="InterPro" id="IPR003785">
    <property type="entry name" value="Creatininase/forma_Hydrolase"/>
</dbReference>
<organism evidence="5 6">
    <name type="scientific">Halovivax cerinus</name>
    <dbReference type="NCBI Taxonomy" id="1487865"/>
    <lineage>
        <taxon>Archaea</taxon>
        <taxon>Methanobacteriati</taxon>
        <taxon>Methanobacteriota</taxon>
        <taxon>Stenosarchaea group</taxon>
        <taxon>Halobacteria</taxon>
        <taxon>Halobacteriales</taxon>
        <taxon>Natrialbaceae</taxon>
        <taxon>Halovivax</taxon>
    </lineage>
</organism>
<dbReference type="PANTHER" id="PTHR35005">
    <property type="entry name" value="3-DEHYDRO-SCYLLO-INOSOSE HYDROLASE"/>
    <property type="match status" value="1"/>
</dbReference>
<dbReference type="PANTHER" id="PTHR35005:SF1">
    <property type="entry name" value="2-AMINO-5-FORMYLAMINO-6-RIBOSYLAMINOPYRIMIDIN-4(3H)-ONE 5'-MONOPHOSPHATE DEFORMYLASE"/>
    <property type="match status" value="1"/>
</dbReference>
<evidence type="ECO:0000256" key="1">
    <source>
        <dbReference type="ARBA" id="ARBA00001947"/>
    </source>
</evidence>
<protein>
    <submittedName>
        <fullName evidence="5">Creatininase family protein</fullName>
    </submittedName>
</protein>
<dbReference type="RefSeq" id="WP_256532640.1">
    <property type="nucleotide sequence ID" value="NZ_CP101824.1"/>
</dbReference>
<evidence type="ECO:0000313" key="5">
    <source>
        <dbReference type="EMBL" id="MFC3958803.1"/>
    </source>
</evidence>
<dbReference type="GeneID" id="73901738"/>
<evidence type="ECO:0000256" key="2">
    <source>
        <dbReference type="ARBA" id="ARBA00022723"/>
    </source>
</evidence>
<dbReference type="SUPFAM" id="SSF102215">
    <property type="entry name" value="Creatininase"/>
    <property type="match status" value="1"/>
</dbReference>
<dbReference type="InterPro" id="IPR024087">
    <property type="entry name" value="Creatininase-like_sf"/>
</dbReference>
<dbReference type="Gene3D" id="3.40.50.10310">
    <property type="entry name" value="Creatininase"/>
    <property type="match status" value="1"/>
</dbReference>
<evidence type="ECO:0000256" key="4">
    <source>
        <dbReference type="ARBA" id="ARBA00022833"/>
    </source>
</evidence>
<dbReference type="AlphaFoldDB" id="A0ABD5NP63"/>
<comment type="caution">
    <text evidence="5">The sequence shown here is derived from an EMBL/GenBank/DDBJ whole genome shotgun (WGS) entry which is preliminary data.</text>
</comment>
<accession>A0ABD5NP63</accession>
<dbReference type="Pfam" id="PF02633">
    <property type="entry name" value="Creatininase"/>
    <property type="match status" value="1"/>
</dbReference>
<evidence type="ECO:0000313" key="6">
    <source>
        <dbReference type="Proteomes" id="UP001595846"/>
    </source>
</evidence>
<keyword evidence="2" id="KW-0479">Metal-binding</keyword>
<name>A0ABD5NP63_9EURY</name>
<sequence>MTTKNDSVLIEELSWTEVADKLENGYDTAVLACGAIEQHGPHLPTGVDNYLGYSIAEGVANRLGNALVAPTIRPGCSDHHVDFPGTFSISRETFVRLLTEYCESLARMGFENIALIPSHGGNVDVMRTYTPKIAIDLQDEADVYFVSMDFDELTEYCEENDIPREVAGVHAGLSETARMLYDYGELVDMDKAEEGMTEPAFYEPERIPQSQLESFTHGVREQVANGILGDARGATAELGEDMKEILVRNFADEIQRRIDNDLVSMDVPDSVAHEYD</sequence>
<dbReference type="GO" id="GO:0016787">
    <property type="term" value="F:hydrolase activity"/>
    <property type="evidence" value="ECO:0007669"/>
    <property type="project" value="UniProtKB-KW"/>
</dbReference>
<dbReference type="EMBL" id="JBHSAQ010000007">
    <property type="protein sequence ID" value="MFC3958803.1"/>
    <property type="molecule type" value="Genomic_DNA"/>
</dbReference>
<dbReference type="Proteomes" id="UP001595846">
    <property type="component" value="Unassembled WGS sequence"/>
</dbReference>
<proteinExistence type="predicted"/>
<comment type="cofactor">
    <cofactor evidence="1">
        <name>Zn(2+)</name>
        <dbReference type="ChEBI" id="CHEBI:29105"/>
    </cofactor>
</comment>
<keyword evidence="6" id="KW-1185">Reference proteome</keyword>
<gene>
    <name evidence="5" type="ORF">ACFOUR_10540</name>
</gene>
<evidence type="ECO:0000256" key="3">
    <source>
        <dbReference type="ARBA" id="ARBA00022801"/>
    </source>
</evidence>
<reference evidence="5 6" key="1">
    <citation type="journal article" date="2019" name="Int. J. Syst. Evol. Microbiol.">
        <title>The Global Catalogue of Microorganisms (GCM) 10K type strain sequencing project: providing services to taxonomists for standard genome sequencing and annotation.</title>
        <authorList>
            <consortium name="The Broad Institute Genomics Platform"/>
            <consortium name="The Broad Institute Genome Sequencing Center for Infectious Disease"/>
            <person name="Wu L."/>
            <person name="Ma J."/>
        </authorList>
    </citation>
    <scope>NUCLEOTIDE SEQUENCE [LARGE SCALE GENOMIC DNA]</scope>
    <source>
        <strain evidence="5 6">IBRC-M 10256</strain>
    </source>
</reference>
<keyword evidence="4" id="KW-0862">Zinc</keyword>
<keyword evidence="3" id="KW-0378">Hydrolase</keyword>
<dbReference type="GO" id="GO:0046872">
    <property type="term" value="F:metal ion binding"/>
    <property type="evidence" value="ECO:0007669"/>
    <property type="project" value="UniProtKB-KW"/>
</dbReference>